<feature type="signal peptide" evidence="6">
    <location>
        <begin position="1"/>
        <end position="29"/>
    </location>
</feature>
<dbReference type="GO" id="GO:0016020">
    <property type="term" value="C:membrane"/>
    <property type="evidence" value="ECO:0007669"/>
    <property type="project" value="UniProtKB-SubCell"/>
</dbReference>
<dbReference type="EMBL" id="CP051177">
    <property type="protein sequence ID" value="QKX49507.1"/>
    <property type="molecule type" value="Genomic_DNA"/>
</dbReference>
<evidence type="ECO:0000313" key="7">
    <source>
        <dbReference type="EMBL" id="QKX49507.1"/>
    </source>
</evidence>
<evidence type="ECO:0000256" key="6">
    <source>
        <dbReference type="SAM" id="SignalP"/>
    </source>
</evidence>
<comment type="subcellular location">
    <subcellularLocation>
        <location evidence="1">Membrane</location>
        <topology evidence="1">Single-pass membrane protein</topology>
    </subcellularLocation>
</comment>
<keyword evidence="3" id="KW-1133">Transmembrane helix</keyword>
<dbReference type="PANTHER" id="PTHR30168:SF0">
    <property type="entry name" value="INNER MEMBRANE PROTEIN"/>
    <property type="match status" value="1"/>
</dbReference>
<gene>
    <name evidence="7" type="ORF">HF394_02325</name>
</gene>
<reference evidence="8" key="2">
    <citation type="submission" date="2020-06" db="EMBL/GenBank/DDBJ databases">
        <title>Isolation of Planomicrobium glaciei.</title>
        <authorList>
            <person name="Malisova L."/>
            <person name="Safrankova R."/>
            <person name="Jakubu V."/>
            <person name="Spanelova P."/>
        </authorList>
    </citation>
    <scope>NUCLEOTIDE SEQUENCE [LARGE SCALE GENOMIC DNA]</scope>
    <source>
        <strain evidence="8">NRL-ATB46093</strain>
    </source>
</reference>
<organism evidence="7 8">
    <name type="scientific">Planococcus glaciei</name>
    <dbReference type="NCBI Taxonomy" id="459472"/>
    <lineage>
        <taxon>Bacteria</taxon>
        <taxon>Bacillati</taxon>
        <taxon>Bacillota</taxon>
        <taxon>Bacilli</taxon>
        <taxon>Bacillales</taxon>
        <taxon>Caryophanaceae</taxon>
        <taxon>Planococcus</taxon>
    </lineage>
</organism>
<keyword evidence="6" id="KW-0732">Signal</keyword>
<dbReference type="Pfam" id="PF04228">
    <property type="entry name" value="Zn_peptidase"/>
    <property type="match status" value="1"/>
</dbReference>
<dbReference type="RefSeq" id="WP_176293981.1">
    <property type="nucleotide sequence ID" value="NZ_CP051177.1"/>
</dbReference>
<evidence type="ECO:0000256" key="5">
    <source>
        <dbReference type="SAM" id="MobiDB-lite"/>
    </source>
</evidence>
<accession>A0A7H8Q6D2</accession>
<name>A0A7H8Q6D2_9BACL</name>
<dbReference type="Proteomes" id="UP000509222">
    <property type="component" value="Chromosome"/>
</dbReference>
<keyword evidence="8" id="KW-1185">Reference proteome</keyword>
<evidence type="ECO:0000256" key="3">
    <source>
        <dbReference type="ARBA" id="ARBA00022989"/>
    </source>
</evidence>
<keyword evidence="4" id="KW-0472">Membrane</keyword>
<sequence>MKNIAKVLFIFLFTFFLAGWAHLENSASAAPQPNYVKDLPPGHSMHDYLLYLAKDLDAFWSPIMVGDGYADPATTYSFPAPGVPVKTNCAVEEPADFPAQAFYCGFDDQIVMTQEMARQLWDGTYRTNYEAPVTFKAGDFSVAFVMAHEYAHNLQTELGWLPVYEEEEPLATSRSLELNADCLAGVWTRSVNDRGLLDASDLNEAKRTLTDLGQDPSDPNPTHGTPQERSKAFLLGYNNGTAPSCDPYLLNPY</sequence>
<feature type="chain" id="PRO_5028858376" description="Metalloprotease" evidence="6">
    <location>
        <begin position="30"/>
        <end position="253"/>
    </location>
</feature>
<evidence type="ECO:0000313" key="8">
    <source>
        <dbReference type="Proteomes" id="UP000509222"/>
    </source>
</evidence>
<keyword evidence="2" id="KW-0812">Transmembrane</keyword>
<evidence type="ECO:0000256" key="2">
    <source>
        <dbReference type="ARBA" id="ARBA00022692"/>
    </source>
</evidence>
<dbReference type="PANTHER" id="PTHR30168">
    <property type="entry name" value="PUTATIVE MEMBRANE PROTEIN YPFJ"/>
    <property type="match status" value="1"/>
</dbReference>
<dbReference type="InterPro" id="IPR007343">
    <property type="entry name" value="Uncharacterised_pept_Zn_put"/>
</dbReference>
<feature type="region of interest" description="Disordered" evidence="5">
    <location>
        <begin position="209"/>
        <end position="228"/>
    </location>
</feature>
<evidence type="ECO:0000256" key="1">
    <source>
        <dbReference type="ARBA" id="ARBA00004167"/>
    </source>
</evidence>
<proteinExistence type="predicted"/>
<dbReference type="AlphaFoldDB" id="A0A7H8Q6D2"/>
<evidence type="ECO:0008006" key="9">
    <source>
        <dbReference type="Google" id="ProtNLM"/>
    </source>
</evidence>
<protein>
    <recommendedName>
        <fullName evidence="9">Metalloprotease</fullName>
    </recommendedName>
</protein>
<reference evidence="7 8" key="1">
    <citation type="submission" date="2020-04" db="EMBL/GenBank/DDBJ databases">
        <authorList>
            <person name="Pajer P."/>
            <person name="Broz P."/>
        </authorList>
    </citation>
    <scope>NUCLEOTIDE SEQUENCE [LARGE SCALE GENOMIC DNA]</scope>
    <source>
        <strain evidence="8">NRL-ATB46093</strain>
    </source>
</reference>
<evidence type="ECO:0000256" key="4">
    <source>
        <dbReference type="ARBA" id="ARBA00023136"/>
    </source>
</evidence>